<dbReference type="Gene3D" id="1.25.40.420">
    <property type="match status" value="1"/>
</dbReference>
<reference evidence="4" key="1">
    <citation type="submission" date="2017-02" db="UniProtKB">
        <authorList>
            <consortium name="WormBaseParasite"/>
        </authorList>
    </citation>
    <scope>IDENTIFICATION</scope>
</reference>
<dbReference type="Pfam" id="PF00651">
    <property type="entry name" value="BTB"/>
    <property type="match status" value="1"/>
</dbReference>
<dbReference type="SMART" id="SM00225">
    <property type="entry name" value="BTB"/>
    <property type="match status" value="1"/>
</dbReference>
<dbReference type="InterPro" id="IPR000210">
    <property type="entry name" value="BTB/POZ_dom"/>
</dbReference>
<evidence type="ECO:0000259" key="2">
    <source>
        <dbReference type="PROSITE" id="PS50144"/>
    </source>
</evidence>
<dbReference type="STRING" id="174720.A0A0N5B2C3"/>
<accession>A0A0N5B2C3</accession>
<dbReference type="GO" id="GO:0030163">
    <property type="term" value="P:protein catabolic process"/>
    <property type="evidence" value="ECO:0007669"/>
    <property type="project" value="UniProtKB-ARBA"/>
</dbReference>
<feature type="domain" description="BTB" evidence="1">
    <location>
        <begin position="191"/>
        <end position="252"/>
    </location>
</feature>
<dbReference type="InterPro" id="IPR011333">
    <property type="entry name" value="SKP1/BTB/POZ_sf"/>
</dbReference>
<dbReference type="PANTHER" id="PTHR24413">
    <property type="entry name" value="SPECKLE-TYPE POZ PROTEIN"/>
    <property type="match status" value="1"/>
</dbReference>
<protein>
    <submittedName>
        <fullName evidence="4">Speckle-type POZ protein (inferred by orthology to a human protein)</fullName>
    </submittedName>
</protein>
<proteinExistence type="predicted"/>
<organism evidence="3 4">
    <name type="scientific">Strongyloides papillosus</name>
    <name type="common">Intestinal threadworm</name>
    <dbReference type="NCBI Taxonomy" id="174720"/>
    <lineage>
        <taxon>Eukaryota</taxon>
        <taxon>Metazoa</taxon>
        <taxon>Ecdysozoa</taxon>
        <taxon>Nematoda</taxon>
        <taxon>Chromadorea</taxon>
        <taxon>Rhabditida</taxon>
        <taxon>Tylenchina</taxon>
        <taxon>Panagrolaimomorpha</taxon>
        <taxon>Strongyloidoidea</taxon>
        <taxon>Strongyloididae</taxon>
        <taxon>Strongyloides</taxon>
    </lineage>
</organism>
<dbReference type="SUPFAM" id="SSF49599">
    <property type="entry name" value="TRAF domain-like"/>
    <property type="match status" value="1"/>
</dbReference>
<dbReference type="InterPro" id="IPR008974">
    <property type="entry name" value="TRAF-like"/>
</dbReference>
<dbReference type="Gene3D" id="2.60.210.10">
    <property type="entry name" value="Apoptosis, Tumor Necrosis Factor Receptor Associated Protein 2, Chain A"/>
    <property type="match status" value="1"/>
</dbReference>
<dbReference type="SUPFAM" id="SSF54695">
    <property type="entry name" value="POZ domain"/>
    <property type="match status" value="1"/>
</dbReference>
<sequence length="354" mass="40723">MSSINSSAESDGQFSAKKSIERDNFIWTLKNFSLCGLKKTRKTSSLIFKSKKNITMKWRLLMFPKALISKDENYISLSLYLEDFDCIELKVLCSFYILSVDGRKKHIKVMKIEKLNKTSKVCYCDKYIEHGLLQSNDNELLPNGDLTVGCEIFYYCDRVNTAGFSKKSEINESVNVLLNDIAGMCESPKFSDCIINAEGCQFNVHRCILASRSEVFDSMLSDKQYEPIPTIIEINGFSSEVVDEMVRYLYTGTSPNMDEDDMAYEMLEIAEKYNLKRLKFMAEESLLYNLSIEDACRCLVHSELHSSGFLKEWCLRFIYLNAENIVNTEEWKEVVNNHPSLVARLFNIAVNIDD</sequence>
<dbReference type="Proteomes" id="UP000046392">
    <property type="component" value="Unplaced"/>
</dbReference>
<evidence type="ECO:0000313" key="3">
    <source>
        <dbReference type="Proteomes" id="UP000046392"/>
    </source>
</evidence>
<dbReference type="PROSITE" id="PS50097">
    <property type="entry name" value="BTB"/>
    <property type="match status" value="1"/>
</dbReference>
<name>A0A0N5B2C3_STREA</name>
<dbReference type="Gene3D" id="3.30.710.10">
    <property type="entry name" value="Potassium Channel Kv1.1, Chain A"/>
    <property type="match status" value="1"/>
</dbReference>
<dbReference type="AlphaFoldDB" id="A0A0N5B2C3"/>
<dbReference type="Pfam" id="PF22486">
    <property type="entry name" value="MATH_2"/>
    <property type="match status" value="1"/>
</dbReference>
<dbReference type="PROSITE" id="PS50144">
    <property type="entry name" value="MATH"/>
    <property type="match status" value="1"/>
</dbReference>
<dbReference type="InterPro" id="IPR002083">
    <property type="entry name" value="MATH/TRAF_dom"/>
</dbReference>
<keyword evidence="3" id="KW-1185">Reference proteome</keyword>
<evidence type="ECO:0000313" key="4">
    <source>
        <dbReference type="WBParaSite" id="SPAL_0000023000.1"/>
    </source>
</evidence>
<evidence type="ECO:0000259" key="1">
    <source>
        <dbReference type="PROSITE" id="PS50097"/>
    </source>
</evidence>
<dbReference type="WBParaSite" id="SPAL_0000023000.1">
    <property type="protein sequence ID" value="SPAL_0000023000.1"/>
    <property type="gene ID" value="SPAL_0000023000"/>
</dbReference>
<feature type="domain" description="MATH" evidence="2">
    <location>
        <begin position="22"/>
        <end position="152"/>
    </location>
</feature>